<reference evidence="1" key="1">
    <citation type="submission" date="2022-11" db="EMBL/GenBank/DDBJ databases">
        <authorList>
            <person name="Kikuchi T."/>
        </authorList>
    </citation>
    <scope>NUCLEOTIDE SEQUENCE</scope>
    <source>
        <strain evidence="1">PS1010</strain>
    </source>
</reference>
<evidence type="ECO:0000313" key="1">
    <source>
        <dbReference type="EMBL" id="CAI5454139.1"/>
    </source>
</evidence>
<proteinExistence type="predicted"/>
<sequence length="146" mass="17212">MGNVIPRFFTFVYRNLWEPVVQPFPFDVQDAYFLNNRARSNHGDDTDTDDNDSVVSQRLPAGYRGPYPIANDHIIPQEGNEREDDDDSQFIRYLDWNDLNDAYLLYSNALFPGFYRIRLNNLMIFIGINENGEFHVFQADFNDPRY</sequence>
<protein>
    <submittedName>
        <fullName evidence="1">Uncharacterized protein</fullName>
    </submittedName>
</protein>
<organism evidence="1 2">
    <name type="scientific">Caenorhabditis angaria</name>
    <dbReference type="NCBI Taxonomy" id="860376"/>
    <lineage>
        <taxon>Eukaryota</taxon>
        <taxon>Metazoa</taxon>
        <taxon>Ecdysozoa</taxon>
        <taxon>Nematoda</taxon>
        <taxon>Chromadorea</taxon>
        <taxon>Rhabditida</taxon>
        <taxon>Rhabditina</taxon>
        <taxon>Rhabditomorpha</taxon>
        <taxon>Rhabditoidea</taxon>
        <taxon>Rhabditidae</taxon>
        <taxon>Peloderinae</taxon>
        <taxon>Caenorhabditis</taxon>
    </lineage>
</organism>
<gene>
    <name evidence="1" type="ORF">CAMP_LOCUS16776</name>
</gene>
<keyword evidence="2" id="KW-1185">Reference proteome</keyword>
<evidence type="ECO:0000313" key="2">
    <source>
        <dbReference type="Proteomes" id="UP001152747"/>
    </source>
</evidence>
<accession>A0A9P1J1U1</accession>
<dbReference type="AlphaFoldDB" id="A0A9P1J1U1"/>
<name>A0A9P1J1U1_9PELO</name>
<comment type="caution">
    <text evidence="1">The sequence shown here is derived from an EMBL/GenBank/DDBJ whole genome shotgun (WGS) entry which is preliminary data.</text>
</comment>
<dbReference type="EMBL" id="CANHGI010000006">
    <property type="protein sequence ID" value="CAI5454139.1"/>
    <property type="molecule type" value="Genomic_DNA"/>
</dbReference>
<dbReference type="Proteomes" id="UP001152747">
    <property type="component" value="Unassembled WGS sequence"/>
</dbReference>